<name>A0A420EIV1_9SPHN</name>
<gene>
    <name evidence="3" type="ORF">D6851_10545</name>
</gene>
<evidence type="ECO:0000259" key="1">
    <source>
        <dbReference type="Pfam" id="PF13550"/>
    </source>
</evidence>
<organism evidence="3 4">
    <name type="scientific">Altericroceibacterium spongiae</name>
    <dbReference type="NCBI Taxonomy" id="2320269"/>
    <lineage>
        <taxon>Bacteria</taxon>
        <taxon>Pseudomonadati</taxon>
        <taxon>Pseudomonadota</taxon>
        <taxon>Alphaproteobacteria</taxon>
        <taxon>Sphingomonadales</taxon>
        <taxon>Erythrobacteraceae</taxon>
        <taxon>Altericroceibacterium</taxon>
    </lineage>
</organism>
<keyword evidence="4" id="KW-1185">Reference proteome</keyword>
<evidence type="ECO:0000259" key="2">
    <source>
        <dbReference type="Pfam" id="PF23666"/>
    </source>
</evidence>
<protein>
    <submittedName>
        <fullName evidence="3">Uncharacterized protein</fullName>
    </submittedName>
</protein>
<feature type="domain" description="Tip attachment protein J" evidence="1">
    <location>
        <begin position="274"/>
        <end position="433"/>
    </location>
</feature>
<dbReference type="InterPro" id="IPR056490">
    <property type="entry name" value="Rcc01698_C"/>
</dbReference>
<comment type="caution">
    <text evidence="3">The sequence shown here is derived from an EMBL/GenBank/DDBJ whole genome shotgun (WGS) entry which is preliminary data.</text>
</comment>
<dbReference type="Pfam" id="PF23666">
    <property type="entry name" value="Rcc01698_C"/>
    <property type="match status" value="1"/>
</dbReference>
<dbReference type="OrthoDB" id="8445115at2"/>
<feature type="domain" description="Rcc01698-like C-terminal" evidence="2">
    <location>
        <begin position="526"/>
        <end position="621"/>
    </location>
</feature>
<dbReference type="EMBL" id="RAPF01000005">
    <property type="protein sequence ID" value="RKF20573.1"/>
    <property type="molecule type" value="Genomic_DNA"/>
</dbReference>
<evidence type="ECO:0000313" key="3">
    <source>
        <dbReference type="EMBL" id="RKF20573.1"/>
    </source>
</evidence>
<dbReference type="AlphaFoldDB" id="A0A420EIV1"/>
<dbReference type="InterPro" id="IPR032876">
    <property type="entry name" value="J_dom"/>
</dbReference>
<proteinExistence type="predicted"/>
<reference evidence="3 4" key="1">
    <citation type="submission" date="2018-09" db="EMBL/GenBank/DDBJ databases">
        <title>Altererythrobacter spongiae sp. nov., isolated from a marine sponge.</title>
        <authorList>
            <person name="Zhuang L."/>
            <person name="Luo L."/>
        </authorList>
    </citation>
    <scope>NUCLEOTIDE SEQUENCE [LARGE SCALE GENOMIC DNA]</scope>
    <source>
        <strain evidence="3 4">HN-Y73</strain>
    </source>
</reference>
<accession>A0A420EIV1</accession>
<sequence length="769" mass="81605">MARRHRYGPHRLYPCPCRSAPGGADTGRLSMALARPVALPFQLKDLSMATLVFTAVGTALGGPLGGALGSLAGQQLDRTLFGHDRQGARLNELAVTTSSYGTAVGRHYGRMRVPGSIIWASELMENAESTGGMKGAAATTQYSYSVSFAVALSSRPVASVGRIWADGNLLRGAAGDLKTGGSFRLYRGGGDNALDPLIASAVGGACPAFRGLAYCVFDTLQLADFGNRIPTLNFELFGEEGEVALVDLLPPETNAKDPALPGLAGFSHEGGSFLDLLATVNSAYPLACNADGNGLTIVSAAQPPAEIPLLPEPARALDGESFGQMTGQHHRRSAAEATIPTAIRYYDPARDYQPGMQRAGGQALPGTTATIQFPGALDAQSARNIVNAARERAGWHSESIAWRLAELDPALGPGSVVRLPGHAGYWRITSWEWRDQGVELELVRLPRGPAREDPAESGTVLSPPDKQATPTLLHAVELPWDGSGNMANRMIYAAPSSISSGWTGAALYTDREGQLHPIGSCGPRRAIIGHSLTALPPSRALRFEREATLDILLAAEDFTLDDASPEQLAAGANRAQIGSEVIQFARATALGGSHWRLSGLLRGRAGSEGDAYAGQQTNSDFTLLDERLVQLDSADISTFEGTRILALGLADDEPVSASLVTPGRSLKPLTPVHPKVTQNGSGDFLCQWTRRARGAWEWRDGVDVPLNEEREAYLVGIGPVDWPDRQWESDMASLTIPAVQLAGGTGKPLWVRQKGQFALSDPLLLTVIS</sequence>
<dbReference type="Pfam" id="PF13550">
    <property type="entry name" value="Phage-tail_3"/>
    <property type="match status" value="1"/>
</dbReference>
<dbReference type="Proteomes" id="UP000284395">
    <property type="component" value="Unassembled WGS sequence"/>
</dbReference>
<evidence type="ECO:0000313" key="4">
    <source>
        <dbReference type="Proteomes" id="UP000284395"/>
    </source>
</evidence>